<accession>B3SAY5</accession>
<dbReference type="KEGG" id="tad:TRIADDRAFT_61425"/>
<dbReference type="PANTHER" id="PTHR11969:SF54">
    <property type="entry name" value="MAD-LIKE PROTEIN 1"/>
    <property type="match status" value="1"/>
</dbReference>
<dbReference type="HOGENOM" id="CLU_1818284_0_0_1"/>
<proteinExistence type="predicted"/>
<dbReference type="InterPro" id="IPR011598">
    <property type="entry name" value="bHLH_dom"/>
</dbReference>
<dbReference type="InParanoid" id="B3SAY5"/>
<evidence type="ECO:0000256" key="3">
    <source>
        <dbReference type="ARBA" id="ARBA00023125"/>
    </source>
</evidence>
<gene>
    <name evidence="8" type="ORF">TRIADDRAFT_61425</name>
</gene>
<dbReference type="PROSITE" id="PS50888">
    <property type="entry name" value="BHLH"/>
    <property type="match status" value="1"/>
</dbReference>
<dbReference type="RefSeq" id="XP_002117396.1">
    <property type="nucleotide sequence ID" value="XM_002117360.1"/>
</dbReference>
<comment type="subcellular location">
    <subcellularLocation>
        <location evidence="1">Nucleus</location>
    </subcellularLocation>
</comment>
<dbReference type="GO" id="GO:0046983">
    <property type="term" value="F:protein dimerization activity"/>
    <property type="evidence" value="ECO:0007669"/>
    <property type="project" value="InterPro"/>
</dbReference>
<protein>
    <recommendedName>
        <fullName evidence="7">BHLH domain-containing protein</fullName>
    </recommendedName>
</protein>
<dbReference type="Pfam" id="PF00010">
    <property type="entry name" value="HLH"/>
    <property type="match status" value="1"/>
</dbReference>
<feature type="domain" description="BHLH" evidence="7">
    <location>
        <begin position="8"/>
        <end position="59"/>
    </location>
</feature>
<dbReference type="Proteomes" id="UP000009022">
    <property type="component" value="Unassembled WGS sequence"/>
</dbReference>
<dbReference type="FunCoup" id="B3SAY5">
    <property type="interactions" value="294"/>
</dbReference>
<dbReference type="PANTHER" id="PTHR11969">
    <property type="entry name" value="MAX DIMERIZATION, MAD"/>
    <property type="match status" value="1"/>
</dbReference>
<evidence type="ECO:0000256" key="6">
    <source>
        <dbReference type="SAM" id="Coils"/>
    </source>
</evidence>
<dbReference type="GO" id="GO:0005634">
    <property type="term" value="C:nucleus"/>
    <property type="evidence" value="ECO:0007669"/>
    <property type="project" value="UniProtKB-SubCell"/>
</dbReference>
<dbReference type="SUPFAM" id="SSF47459">
    <property type="entry name" value="HLH, helix-loop-helix DNA-binding domain"/>
    <property type="match status" value="1"/>
</dbReference>
<keyword evidence="5" id="KW-0539">Nucleus</keyword>
<feature type="coiled-coil region" evidence="6">
    <location>
        <begin position="70"/>
        <end position="97"/>
    </location>
</feature>
<keyword evidence="6" id="KW-0175">Coiled coil</keyword>
<dbReference type="GeneID" id="6758609"/>
<evidence type="ECO:0000256" key="4">
    <source>
        <dbReference type="ARBA" id="ARBA00023163"/>
    </source>
</evidence>
<dbReference type="OMA" id="HTDADHC"/>
<reference evidence="8 9" key="1">
    <citation type="journal article" date="2008" name="Nature">
        <title>The Trichoplax genome and the nature of placozoans.</title>
        <authorList>
            <person name="Srivastava M."/>
            <person name="Begovic E."/>
            <person name="Chapman J."/>
            <person name="Putnam N.H."/>
            <person name="Hellsten U."/>
            <person name="Kawashima T."/>
            <person name="Kuo A."/>
            <person name="Mitros T."/>
            <person name="Salamov A."/>
            <person name="Carpenter M.L."/>
            <person name="Signorovitch A.Y."/>
            <person name="Moreno M.A."/>
            <person name="Kamm K."/>
            <person name="Grimwood J."/>
            <person name="Schmutz J."/>
            <person name="Shapiro H."/>
            <person name="Grigoriev I.V."/>
            <person name="Buss L.W."/>
            <person name="Schierwater B."/>
            <person name="Dellaporta S.L."/>
            <person name="Rokhsar D.S."/>
        </authorList>
    </citation>
    <scope>NUCLEOTIDE SEQUENCE [LARGE SCALE GENOMIC DNA]</scope>
    <source>
        <strain evidence="8 9">Grell-BS-1999</strain>
    </source>
</reference>
<evidence type="ECO:0000313" key="9">
    <source>
        <dbReference type="Proteomes" id="UP000009022"/>
    </source>
</evidence>
<evidence type="ECO:0000256" key="5">
    <source>
        <dbReference type="ARBA" id="ARBA00023242"/>
    </source>
</evidence>
<dbReference type="STRING" id="10228.B3SAY5"/>
<dbReference type="eggNOG" id="KOG2483">
    <property type="taxonomic scope" value="Eukaryota"/>
</dbReference>
<dbReference type="InterPro" id="IPR036638">
    <property type="entry name" value="HLH_DNA-bd_sf"/>
</dbReference>
<name>B3SAY5_TRIAD</name>
<evidence type="ECO:0000313" key="8">
    <source>
        <dbReference type="EMBL" id="EDV20012.1"/>
    </source>
</evidence>
<dbReference type="Gene3D" id="4.10.280.10">
    <property type="entry name" value="Helix-loop-helix DNA-binding domain"/>
    <property type="match status" value="1"/>
</dbReference>
<dbReference type="EMBL" id="DS985263">
    <property type="protein sequence ID" value="EDV20012.1"/>
    <property type="molecule type" value="Genomic_DNA"/>
</dbReference>
<dbReference type="AlphaFoldDB" id="B3SAY5"/>
<dbReference type="OrthoDB" id="5920083at2759"/>
<dbReference type="PhylomeDB" id="B3SAY5"/>
<evidence type="ECO:0000256" key="2">
    <source>
        <dbReference type="ARBA" id="ARBA00023015"/>
    </source>
</evidence>
<evidence type="ECO:0000256" key="1">
    <source>
        <dbReference type="ARBA" id="ARBA00004123"/>
    </source>
</evidence>
<sequence length="142" mass="15777">MTLNIQLANRSTHNQLEKKRRAHLRTCMESLRSSVPALNGNKATTLSLLEGARDYIEALKSTASKTVQTQEKLRKQRELLRKRISDLELQVNALGGQGYVPQKWASKDNEEENIEVDVVSSEDDCLSSFSGGSDGCAADNRI</sequence>
<dbReference type="CTD" id="6758609"/>
<dbReference type="GO" id="GO:0003677">
    <property type="term" value="F:DNA binding"/>
    <property type="evidence" value="ECO:0007669"/>
    <property type="project" value="UniProtKB-KW"/>
</dbReference>
<organism evidence="8 9">
    <name type="scientific">Trichoplax adhaerens</name>
    <name type="common">Trichoplax reptans</name>
    <dbReference type="NCBI Taxonomy" id="10228"/>
    <lineage>
        <taxon>Eukaryota</taxon>
        <taxon>Metazoa</taxon>
        <taxon>Placozoa</taxon>
        <taxon>Uniplacotomia</taxon>
        <taxon>Trichoplacea</taxon>
        <taxon>Trichoplacidae</taxon>
        <taxon>Trichoplax</taxon>
    </lineage>
</organism>
<keyword evidence="9" id="KW-1185">Reference proteome</keyword>
<keyword evidence="3" id="KW-0238">DNA-binding</keyword>
<keyword evidence="4" id="KW-0804">Transcription</keyword>
<keyword evidence="2" id="KW-0805">Transcription regulation</keyword>
<dbReference type="CDD" id="cd11401">
    <property type="entry name" value="bHLHzip_Mad"/>
    <property type="match status" value="1"/>
</dbReference>
<dbReference type="SMART" id="SM00353">
    <property type="entry name" value="HLH"/>
    <property type="match status" value="1"/>
</dbReference>
<evidence type="ECO:0000259" key="7">
    <source>
        <dbReference type="PROSITE" id="PS50888"/>
    </source>
</evidence>